<feature type="chain" id="PRO_5046052288" evidence="2">
    <location>
        <begin position="38"/>
        <end position="213"/>
    </location>
</feature>
<feature type="signal peptide" evidence="2">
    <location>
        <begin position="1"/>
        <end position="37"/>
    </location>
</feature>
<organism evidence="3 4">
    <name type="scientific">Nocardia iowensis</name>
    <dbReference type="NCBI Taxonomy" id="204891"/>
    <lineage>
        <taxon>Bacteria</taxon>
        <taxon>Bacillati</taxon>
        <taxon>Actinomycetota</taxon>
        <taxon>Actinomycetes</taxon>
        <taxon>Mycobacteriales</taxon>
        <taxon>Nocardiaceae</taxon>
        <taxon>Nocardia</taxon>
    </lineage>
</organism>
<evidence type="ECO:0000313" key="4">
    <source>
        <dbReference type="Proteomes" id="UP000694257"/>
    </source>
</evidence>
<keyword evidence="4" id="KW-1185">Reference proteome</keyword>
<protein>
    <submittedName>
        <fullName evidence="3">Uncharacterized protein</fullName>
    </submittedName>
</protein>
<reference evidence="3 4" key="1">
    <citation type="submission" date="2021-07" db="EMBL/GenBank/DDBJ databases">
        <title>Whole Genome Sequence of Nocardia Iowensis.</title>
        <authorList>
            <person name="Lamm A."/>
            <person name="Collins-Fairclough A.M."/>
            <person name="Bunk B."/>
            <person name="Sproer C."/>
        </authorList>
    </citation>
    <scope>NUCLEOTIDE SEQUENCE [LARGE SCALE GENOMIC DNA]</scope>
    <source>
        <strain evidence="3 4">NRRL 5646</strain>
    </source>
</reference>
<keyword evidence="2" id="KW-0732">Signal</keyword>
<evidence type="ECO:0000256" key="2">
    <source>
        <dbReference type="SAM" id="SignalP"/>
    </source>
</evidence>
<dbReference type="RefSeq" id="WP_218474823.1">
    <property type="nucleotide sequence ID" value="NZ_BAABJN010000001.1"/>
</dbReference>
<dbReference type="EMBL" id="CP078145">
    <property type="protein sequence ID" value="QXN93077.1"/>
    <property type="molecule type" value="Genomic_DNA"/>
</dbReference>
<name>A0ABX8RW26_NOCIO</name>
<evidence type="ECO:0000313" key="3">
    <source>
        <dbReference type="EMBL" id="QXN93077.1"/>
    </source>
</evidence>
<evidence type="ECO:0000256" key="1">
    <source>
        <dbReference type="SAM" id="MobiDB-lite"/>
    </source>
</evidence>
<dbReference type="Proteomes" id="UP000694257">
    <property type="component" value="Chromosome"/>
</dbReference>
<sequence length="213" mass="22071">MERKLPDSTPRRERRGKRFAFGTGLLAASAVAFAVLAAPGSEAESKVDDNEPFSCRASAQVKLTKKDNNLTAETSNIAEADKTDEECEIGKASGEITDVSYKVNGGMCELTSSKGKGSALEGEPGGEEDVEGEGKAENANVTISVPLKDGGGKQGKFSAKFVTDPDNPDGKNSVTAQGNFPAAELQLESCDAASLPDAATVTVKGNASVKPQD</sequence>
<proteinExistence type="predicted"/>
<gene>
    <name evidence="3" type="ORF">KV110_08215</name>
</gene>
<feature type="region of interest" description="Disordered" evidence="1">
    <location>
        <begin position="112"/>
        <end position="138"/>
    </location>
</feature>
<accession>A0ABX8RW26</accession>